<dbReference type="InterPro" id="IPR004268">
    <property type="entry name" value="MurJ"/>
</dbReference>
<accession>A0A7C4CC61</accession>
<feature type="transmembrane region" description="Helical" evidence="8">
    <location>
        <begin position="322"/>
        <end position="341"/>
    </location>
</feature>
<protein>
    <recommendedName>
        <fullName evidence="10">Murein biosynthesis integral membrane protein MurJ</fullName>
    </recommendedName>
</protein>
<evidence type="ECO:0000313" key="9">
    <source>
        <dbReference type="EMBL" id="HGK28187.1"/>
    </source>
</evidence>
<dbReference type="GO" id="GO:0009252">
    <property type="term" value="P:peptidoglycan biosynthetic process"/>
    <property type="evidence" value="ECO:0007669"/>
    <property type="project" value="UniProtKB-KW"/>
</dbReference>
<evidence type="ECO:0000256" key="6">
    <source>
        <dbReference type="ARBA" id="ARBA00022989"/>
    </source>
</evidence>
<keyword evidence="5" id="KW-0573">Peptidoglycan synthesis</keyword>
<dbReference type="PANTHER" id="PTHR47019:SF1">
    <property type="entry name" value="LIPID II FLIPPASE MURJ"/>
    <property type="match status" value="1"/>
</dbReference>
<proteinExistence type="predicted"/>
<keyword evidence="4" id="KW-0133">Cell shape</keyword>
<dbReference type="GO" id="GO:0015648">
    <property type="term" value="F:lipid-linked peptidoglycan transporter activity"/>
    <property type="evidence" value="ECO:0007669"/>
    <property type="project" value="TreeGrafter"/>
</dbReference>
<organism evidence="9">
    <name type="scientific">candidate division WOR-3 bacterium</name>
    <dbReference type="NCBI Taxonomy" id="2052148"/>
    <lineage>
        <taxon>Bacteria</taxon>
        <taxon>Bacteria division WOR-3</taxon>
    </lineage>
</organism>
<evidence type="ECO:0000256" key="1">
    <source>
        <dbReference type="ARBA" id="ARBA00004651"/>
    </source>
</evidence>
<keyword evidence="2" id="KW-1003">Cell membrane</keyword>
<dbReference type="PANTHER" id="PTHR47019">
    <property type="entry name" value="LIPID II FLIPPASE MURJ"/>
    <property type="match status" value="1"/>
</dbReference>
<comment type="subcellular location">
    <subcellularLocation>
        <location evidence="1">Cell membrane</location>
        <topology evidence="1">Multi-pass membrane protein</topology>
    </subcellularLocation>
</comment>
<evidence type="ECO:0000256" key="4">
    <source>
        <dbReference type="ARBA" id="ARBA00022960"/>
    </source>
</evidence>
<name>A0A7C4CC61_UNCW3</name>
<dbReference type="Pfam" id="PF03023">
    <property type="entry name" value="MurJ"/>
    <property type="match status" value="1"/>
</dbReference>
<dbReference type="InterPro" id="IPR051050">
    <property type="entry name" value="Lipid_II_flippase_MurJ/MviN"/>
</dbReference>
<feature type="transmembrane region" description="Helical" evidence="8">
    <location>
        <begin position="200"/>
        <end position="220"/>
    </location>
</feature>
<sequence>MRDLALRLTSCRWPKVLAARHTARRGVAVIAGLTLIAKGLGFVREAVIAALFGASAMVDAYRIAEVVTGTGTSLGRQGFDVAAVPLLVERRIRSGEAGQRRALGSLLSLGLVIAVAVCGLTLLAAILLPRFSSPLGRPVTGITALMLPAVAAAILASVTGAWFNSRRQYAVPRLFDPVVNVVAVVVLLLLAGSWRVYGLAAGWSLGHIAALVLIALPLLLGGRRLLGRLSDPSVKELLHLALPALPLALIQPLNIAVGRAFAAALPPGNVALLGYADRLFAFPAGLVATSLTPVFFTKAAELSAAGRADDLNRRCAETIGRLALVLIPAGLLLVPLARPLVRLLYERGAFTAAATETTARALMFYGLGLFPYVAAALLAAALRSRKNMTGPLAAVAAGVVANCGLSALLVRNLGVPGLALAGSAGVSITAVCLWLMLGRTGRTAS</sequence>
<keyword evidence="6 8" id="KW-1133">Transmembrane helix</keyword>
<evidence type="ECO:0000256" key="2">
    <source>
        <dbReference type="ARBA" id="ARBA00022475"/>
    </source>
</evidence>
<feature type="transmembrane region" description="Helical" evidence="8">
    <location>
        <begin position="361"/>
        <end position="380"/>
    </location>
</feature>
<dbReference type="PRINTS" id="PR01806">
    <property type="entry name" value="VIRFACTRMVIN"/>
</dbReference>
<dbReference type="EMBL" id="DSUT01000091">
    <property type="protein sequence ID" value="HGK28187.1"/>
    <property type="molecule type" value="Genomic_DNA"/>
</dbReference>
<reference evidence="9" key="1">
    <citation type="journal article" date="2020" name="mSystems">
        <title>Genome- and Community-Level Interaction Insights into Carbon Utilization and Element Cycling Functions of Hydrothermarchaeota in Hydrothermal Sediment.</title>
        <authorList>
            <person name="Zhou Z."/>
            <person name="Liu Y."/>
            <person name="Xu W."/>
            <person name="Pan J."/>
            <person name="Luo Z.H."/>
            <person name="Li M."/>
        </authorList>
    </citation>
    <scope>NUCLEOTIDE SEQUENCE [LARGE SCALE GENOMIC DNA]</scope>
    <source>
        <strain evidence="9">SpSt-488</strain>
    </source>
</reference>
<evidence type="ECO:0000256" key="8">
    <source>
        <dbReference type="SAM" id="Phobius"/>
    </source>
</evidence>
<keyword evidence="3 8" id="KW-0812">Transmembrane</keyword>
<feature type="transmembrane region" description="Helical" evidence="8">
    <location>
        <begin position="416"/>
        <end position="437"/>
    </location>
</feature>
<comment type="caution">
    <text evidence="9">The sequence shown here is derived from an EMBL/GenBank/DDBJ whole genome shotgun (WGS) entry which is preliminary data.</text>
</comment>
<feature type="transmembrane region" description="Helical" evidence="8">
    <location>
        <begin position="392"/>
        <end position="410"/>
    </location>
</feature>
<dbReference type="AlphaFoldDB" id="A0A7C4CC61"/>
<evidence type="ECO:0000256" key="5">
    <source>
        <dbReference type="ARBA" id="ARBA00022984"/>
    </source>
</evidence>
<feature type="transmembrane region" description="Helical" evidence="8">
    <location>
        <begin position="102"/>
        <end position="127"/>
    </location>
</feature>
<evidence type="ECO:0008006" key="10">
    <source>
        <dbReference type="Google" id="ProtNLM"/>
    </source>
</evidence>
<gene>
    <name evidence="9" type="ORF">ENS41_04455</name>
</gene>
<evidence type="ECO:0000256" key="3">
    <source>
        <dbReference type="ARBA" id="ARBA00022692"/>
    </source>
</evidence>
<dbReference type="GO" id="GO:0005886">
    <property type="term" value="C:plasma membrane"/>
    <property type="evidence" value="ECO:0007669"/>
    <property type="project" value="UniProtKB-SubCell"/>
</dbReference>
<dbReference type="GO" id="GO:0008360">
    <property type="term" value="P:regulation of cell shape"/>
    <property type="evidence" value="ECO:0007669"/>
    <property type="project" value="UniProtKB-KW"/>
</dbReference>
<dbReference type="GO" id="GO:0034204">
    <property type="term" value="P:lipid translocation"/>
    <property type="evidence" value="ECO:0007669"/>
    <property type="project" value="TreeGrafter"/>
</dbReference>
<evidence type="ECO:0000256" key="7">
    <source>
        <dbReference type="ARBA" id="ARBA00023136"/>
    </source>
</evidence>
<feature type="transmembrane region" description="Helical" evidence="8">
    <location>
        <begin position="174"/>
        <end position="194"/>
    </location>
</feature>
<feature type="transmembrane region" description="Helical" evidence="8">
    <location>
        <begin position="139"/>
        <end position="162"/>
    </location>
</feature>
<keyword evidence="7 8" id="KW-0472">Membrane</keyword>